<dbReference type="GO" id="GO:0051276">
    <property type="term" value="P:chromosome organization"/>
    <property type="evidence" value="ECO:0007669"/>
    <property type="project" value="InterPro"/>
</dbReference>
<feature type="compositionally biased region" description="Polar residues" evidence="2">
    <location>
        <begin position="1986"/>
        <end position="1995"/>
    </location>
</feature>
<name>A0A131YRP3_RHIAP</name>
<dbReference type="Pfam" id="PF26198">
    <property type="entry name" value="Ig_SMCHD1_6th"/>
    <property type="match status" value="1"/>
</dbReference>
<accession>A0A131YRP3</accession>
<dbReference type="GO" id="GO:0006302">
    <property type="term" value="P:double-strand break repair"/>
    <property type="evidence" value="ECO:0007669"/>
    <property type="project" value="InterPro"/>
</dbReference>
<sequence>MAAANKQFFVYDRRKSNTPESVVTVGPKDDYLDLRTRIMKHYGIASSEPFVICTTNREEINKATYEKLEGGETLYVLKNIDQELTGQTFQKVEYLPHYDTIIKSGMYEYYASEGQNPLPYAFAELIDNSLAATKNNVGSRKIELKLYLDDSSQQERSTILVMDNGCGMTSWQLNNWAIYRLSKFIRKDKALQLVEDGNSDEGAQHKPRFLNSEISYFGAGGKQAIFFIGNSTRMITKPKGSKDVHELVISKDEFERREKERGLIYSGNILNRKPGDASHVSVEEEGLQEVIADEVNKEQFTCVVIWGISSEHVQFLKHNFSTWCSQLAHIYHYYLHGPNGNVAPDEASRAPSPYRHIDIEVSLIMKSGQHKVANLRDIDTDPETLFIRSTSDRFDFKATVDGTRVVEGQLRYHPFLYDHESYPSEHSDHRDVDDEDELMANGVKPARGQRPIFECFWNGRLIPYTTIEEFDWCSPPKKTRNIPLECFNRISGVLWTDDAFQVSTNKLTFMDLENKLREKNTIFARVVNGQAVRASIEKHFLEWLQSCHEHSDKQIMFESFLETISRRDTQKYKQYPWAVFNAIEWDGKHFKKGQLIRTQRTNPIIIGSIRRFLLYGDYTESVCATGGEVEIQQEPKSLYDEVKIFPLAKLDRKVTDAMLQKIIDEEEGRLPSKLYVTWPEGDQLYPNEKRPAGKAIGDIKVEIQNKKGENVSKLPGAQNKRLSVEMKIVWHSASGDKVVAQYVSPHNKNWGYWFRRMENIQNLGAHTLTLQAMLSDSTTAMTSGKELPSFKIRFTVTEAAPDKFNVGYLEGPFRVGTPFQIPLDFLDKYGNSTKPSPDLRPELKANGLELSYDGVQAKGNTLIIKGIVAKGIVESNSGKSFNLTVKIPGLDENTQTLKIRLLPGPAHELQVLPESEDQLSFENGATPSFDLAVLDMAGNYTCESKFVVICKFQAPRQTGLPTYTVDLSNSCKGTITGPPLTLRQVQKEEKVTAKFEVQNYKNIAHVERVLTLLPSHQAADLYLYCIGEDGKEMELENGRDLPWVAGETITGLRFEVRDEIGKPITLTSSIVSKLKLNWASDVPKDQVLAGHLPDIICPSSVKQSLFCHMSINSGRAVDFSFTVKPKNGEPSILKVSCKGTTDVRIGEVHQSDILISLTDKYQNPIKKLHMKDLAELLIIADGIDYGDVVKSLDQSCGFHVKGLKFMDSSLGCKEVCFQWRRLKDYLRLNIVPGPPASLAYTNYNPAEPVTVMPDGKIPKPLVVQLQDARGNPSLESNVKIILGTDEAIKAIPPQQPVKTDSKGKASFGILTLALKTPVAPKPCEFNICSTNCRGLFTLGTKATIGRTIINGPVLKLHLTCDPEKPVELNVDYKGKKTYTVADELPETTVHVVAEDGNVMCSVLGKQLSMKLTRIDCAPKNHQKVFTVAPAENTSSNGFYHFRKVRVPEKSGEYNMQFHFNNGKHAISSAIISLTVVPDSPVKLAPQQDPVIPSVSNQSKSSCRNLLKYLKLDLTDRFGNNTAMNMTGVLTLQVISPDPAVKEVPHFEGNVNQYQVPISKGCAVVQNLQIQENTEGVDGFQYILRFTPKLHNKTALPNYEVPFLFYNDASKQEEMAKLTKKRTDLLKQLQTFEELFQTTENIYIELEAVIRDAQTEESKYRGELRRIGFNSNFIKEEYQIGPALKISESQKQALDKKNRRTYMPPPYPDEPGVLGKVGHLAWVEEDDVSAVLSWHMRGDIDVVVTETMDKAKDIYRKTNGKQQVIALDSIFKRNTAKALPHLRNKSFTPTGNPKFALDYFIFRKDPEVCRTVFANFIGETIVLDSLDDATKYRTEVTKFCACPTLLAKTGERIASTGKFGGHQNRAPPITQLQGNMFGEPPTKDLDRVQDQIQLLKKLSVAMKKQRDARTELEKQKQKDTTFVNKKKDYEQLKKELAVVDEGIARLQCSGQDDDRLALPVQDLVRNSPRRQSLPAVPISRYPPASPRTPSDGSMNGVSRRGRAPPAPATAPVERKRRRVT</sequence>
<evidence type="ECO:0000256" key="2">
    <source>
        <dbReference type="SAM" id="MobiDB-lite"/>
    </source>
</evidence>
<dbReference type="InterPro" id="IPR058611">
    <property type="entry name" value="Ig_SMCHD1_1st"/>
</dbReference>
<dbReference type="SUPFAM" id="SSF75553">
    <property type="entry name" value="Smc hinge domain"/>
    <property type="match status" value="1"/>
</dbReference>
<reference evidence="4" key="1">
    <citation type="journal article" date="2016" name="Ticks Tick Borne Dis.">
        <title>De novo assembly and annotation of the salivary gland transcriptome of Rhipicephalus appendiculatus male and female ticks during blood feeding.</title>
        <authorList>
            <person name="de Castro M.H."/>
            <person name="de Klerk D."/>
            <person name="Pienaar R."/>
            <person name="Latif A.A."/>
            <person name="Rees D.J."/>
            <person name="Mans B.J."/>
        </authorList>
    </citation>
    <scope>NUCLEOTIDE SEQUENCE</scope>
    <source>
        <tissue evidence="4">Salivary glands</tissue>
    </source>
</reference>
<dbReference type="Pfam" id="PF22899">
    <property type="entry name" value="SMCHD1_S5"/>
    <property type="match status" value="1"/>
</dbReference>
<dbReference type="InterPro" id="IPR010935">
    <property type="entry name" value="SMC_hinge"/>
</dbReference>
<evidence type="ECO:0000313" key="4">
    <source>
        <dbReference type="EMBL" id="JAP81205.1"/>
    </source>
</evidence>
<feature type="coiled-coil region" evidence="1">
    <location>
        <begin position="1884"/>
        <end position="1917"/>
    </location>
</feature>
<dbReference type="InterPro" id="IPR055109">
    <property type="entry name" value="SMCHD1_S5"/>
</dbReference>
<dbReference type="InterPro" id="IPR058614">
    <property type="entry name" value="Ig_SMCHD1_5th"/>
</dbReference>
<dbReference type="InterPro" id="IPR036277">
    <property type="entry name" value="SMC_hinge_sf"/>
</dbReference>
<dbReference type="InterPro" id="IPR058617">
    <property type="entry name" value="Ig_SMCHD1_7th"/>
</dbReference>
<dbReference type="InterPro" id="IPR058615">
    <property type="entry name" value="Ig_SMCHD1_6th"/>
</dbReference>
<organism evidence="4">
    <name type="scientific">Rhipicephalus appendiculatus</name>
    <name type="common">Brown ear tick</name>
    <dbReference type="NCBI Taxonomy" id="34631"/>
    <lineage>
        <taxon>Eukaryota</taxon>
        <taxon>Metazoa</taxon>
        <taxon>Ecdysozoa</taxon>
        <taxon>Arthropoda</taxon>
        <taxon>Chelicerata</taxon>
        <taxon>Arachnida</taxon>
        <taxon>Acari</taxon>
        <taxon>Parasitiformes</taxon>
        <taxon>Ixodida</taxon>
        <taxon>Ixodoidea</taxon>
        <taxon>Ixodidae</taxon>
        <taxon>Rhipicephalinae</taxon>
        <taxon>Rhipicephalus</taxon>
        <taxon>Rhipicephalus</taxon>
    </lineage>
</organism>
<dbReference type="EMBL" id="GEDV01007352">
    <property type="protein sequence ID" value="JAP81205.1"/>
    <property type="molecule type" value="Transcribed_RNA"/>
</dbReference>
<dbReference type="Pfam" id="PF26196">
    <property type="entry name" value="Ig_SMCHD1_4th"/>
    <property type="match status" value="1"/>
</dbReference>
<dbReference type="Pfam" id="PF06470">
    <property type="entry name" value="SMC_hinge"/>
    <property type="match status" value="1"/>
</dbReference>
<dbReference type="Pfam" id="PF26194">
    <property type="entry name" value="Ig_SMCHD1_1st"/>
    <property type="match status" value="1"/>
</dbReference>
<dbReference type="PANTHER" id="PTHR22640">
    <property type="entry name" value="STRUCTURAL MAINTENANCE OF CHROMOSOMES FLEXIBLE HINGE DOMAIN-CONTAINING PROTEIN 1"/>
    <property type="match status" value="1"/>
</dbReference>
<feature type="domain" description="SMC hinge" evidence="3">
    <location>
        <begin position="1710"/>
        <end position="1832"/>
    </location>
</feature>
<dbReference type="InterPro" id="IPR036890">
    <property type="entry name" value="HATPase_C_sf"/>
</dbReference>
<feature type="region of interest" description="Disordered" evidence="2">
    <location>
        <begin position="1966"/>
        <end position="2019"/>
    </location>
</feature>
<dbReference type="InterPro" id="IPR058613">
    <property type="entry name" value="Ig_SMCHD1_4th"/>
</dbReference>
<dbReference type="Pfam" id="PF26199">
    <property type="entry name" value="Ig_SMCHD1_8th"/>
    <property type="match status" value="1"/>
</dbReference>
<dbReference type="SMART" id="SM00968">
    <property type="entry name" value="SMC_hinge"/>
    <property type="match status" value="1"/>
</dbReference>
<evidence type="ECO:0000256" key="1">
    <source>
        <dbReference type="SAM" id="Coils"/>
    </source>
</evidence>
<keyword evidence="1" id="KW-0175">Coiled coil</keyword>
<protein>
    <submittedName>
        <fullName evidence="4">Structural maintenance</fullName>
    </submittedName>
</protein>
<evidence type="ECO:0000259" key="3">
    <source>
        <dbReference type="SMART" id="SM00968"/>
    </source>
</evidence>
<dbReference type="GO" id="GO:0005694">
    <property type="term" value="C:chromosome"/>
    <property type="evidence" value="ECO:0007669"/>
    <property type="project" value="InterPro"/>
</dbReference>
<dbReference type="Gene3D" id="3.30.565.10">
    <property type="entry name" value="Histidine kinase-like ATPase, C-terminal domain"/>
    <property type="match status" value="1"/>
</dbReference>
<proteinExistence type="predicted"/>
<dbReference type="Pfam" id="PF13589">
    <property type="entry name" value="HATPase_c_3"/>
    <property type="match status" value="1"/>
</dbReference>
<dbReference type="GO" id="GO:0005524">
    <property type="term" value="F:ATP binding"/>
    <property type="evidence" value="ECO:0007669"/>
    <property type="project" value="InterPro"/>
</dbReference>
<dbReference type="SUPFAM" id="SSF55874">
    <property type="entry name" value="ATPase domain of HSP90 chaperone/DNA topoisomerase II/histidine kinase"/>
    <property type="match status" value="1"/>
</dbReference>
<dbReference type="Pfam" id="PF26195">
    <property type="entry name" value="Ig_SMCHD1_2nd"/>
    <property type="match status" value="1"/>
</dbReference>
<dbReference type="Pfam" id="PF26201">
    <property type="entry name" value="Ig_SMCHD1_7th"/>
    <property type="match status" value="1"/>
</dbReference>
<dbReference type="PANTHER" id="PTHR22640:SF2">
    <property type="entry name" value="STRUCTURAL MAINTENANCE OF CHROMOSOMES FLEXIBLE HINGE DOMAIN-CONTAINING PROTEIN 1"/>
    <property type="match status" value="1"/>
</dbReference>
<dbReference type="Pfam" id="PF26197">
    <property type="entry name" value="Ig_SMCHD1_5th"/>
    <property type="match status" value="1"/>
</dbReference>
<dbReference type="InterPro" id="IPR058616">
    <property type="entry name" value="Ig_SMCHD1_8th"/>
</dbReference>
<dbReference type="InterPro" id="IPR038892">
    <property type="entry name" value="SMCHD1"/>
</dbReference>
<dbReference type="InterPro" id="IPR058612">
    <property type="entry name" value="Ig_SMCHD1_2nd"/>
</dbReference>